<dbReference type="SMART" id="SM00184">
    <property type="entry name" value="RING"/>
    <property type="match status" value="1"/>
</dbReference>
<dbReference type="InterPro" id="IPR039971">
    <property type="entry name" value="CWC24-like"/>
</dbReference>
<dbReference type="InterPro" id="IPR000571">
    <property type="entry name" value="Znf_CCCH"/>
</dbReference>
<evidence type="ECO:0000259" key="6">
    <source>
        <dbReference type="PROSITE" id="PS50089"/>
    </source>
</evidence>
<protein>
    <submittedName>
        <fullName evidence="8">Uncharacterized protein</fullName>
    </submittedName>
</protein>
<dbReference type="GO" id="GO:0008270">
    <property type="term" value="F:zinc ion binding"/>
    <property type="evidence" value="ECO:0007669"/>
    <property type="project" value="UniProtKB-KW"/>
</dbReference>
<dbReference type="SUPFAM" id="SSF57850">
    <property type="entry name" value="RING/U-box"/>
    <property type="match status" value="1"/>
</dbReference>
<dbReference type="PANTHER" id="PTHR12930:SF0">
    <property type="entry name" value="RING FINGER PROTEIN 113B"/>
    <property type="match status" value="1"/>
</dbReference>
<proteinExistence type="predicted"/>
<dbReference type="InterPro" id="IPR036855">
    <property type="entry name" value="Znf_CCCH_sf"/>
</dbReference>
<evidence type="ECO:0000313" key="8">
    <source>
        <dbReference type="EMBL" id="CAJ0599680.1"/>
    </source>
</evidence>
<comment type="caution">
    <text evidence="8">The sequence shown here is derived from an EMBL/GenBank/DDBJ whole genome shotgun (WGS) entry which is preliminary data.</text>
</comment>
<keyword evidence="9" id="KW-1185">Reference proteome</keyword>
<dbReference type="Gene3D" id="3.30.40.10">
    <property type="entry name" value="Zinc/RING finger domain, C3HC4 (zinc finger)"/>
    <property type="match status" value="1"/>
</dbReference>
<dbReference type="GO" id="GO:0034247">
    <property type="term" value="P:snoRNA splicing"/>
    <property type="evidence" value="ECO:0007669"/>
    <property type="project" value="TreeGrafter"/>
</dbReference>
<feature type="domain" description="RING-type" evidence="6">
    <location>
        <begin position="237"/>
        <end position="275"/>
    </location>
</feature>
<keyword evidence="2 4" id="KW-0863">Zinc-finger</keyword>
<dbReference type="AlphaFoldDB" id="A0AA36GWJ8"/>
<dbReference type="GO" id="GO:0005684">
    <property type="term" value="C:U2-type spliceosomal complex"/>
    <property type="evidence" value="ECO:0007669"/>
    <property type="project" value="TreeGrafter"/>
</dbReference>
<evidence type="ECO:0000256" key="1">
    <source>
        <dbReference type="ARBA" id="ARBA00022723"/>
    </source>
</evidence>
<feature type="compositionally biased region" description="Basic and acidic residues" evidence="5">
    <location>
        <begin position="310"/>
        <end position="322"/>
    </location>
</feature>
<feature type="compositionally biased region" description="Basic and acidic residues" evidence="5">
    <location>
        <begin position="347"/>
        <end position="365"/>
    </location>
</feature>
<dbReference type="InterPro" id="IPR013083">
    <property type="entry name" value="Znf_RING/FYVE/PHD"/>
</dbReference>
<dbReference type="EMBL" id="CATQJL010000223">
    <property type="protein sequence ID" value="CAJ0599680.1"/>
    <property type="molecule type" value="Genomic_DNA"/>
</dbReference>
<dbReference type="PROSITE" id="PS50089">
    <property type="entry name" value="ZF_RING_2"/>
    <property type="match status" value="1"/>
</dbReference>
<organism evidence="8 9">
    <name type="scientific">Cylicocyclus nassatus</name>
    <name type="common">Nematode worm</name>
    <dbReference type="NCBI Taxonomy" id="53992"/>
    <lineage>
        <taxon>Eukaryota</taxon>
        <taxon>Metazoa</taxon>
        <taxon>Ecdysozoa</taxon>
        <taxon>Nematoda</taxon>
        <taxon>Chromadorea</taxon>
        <taxon>Rhabditida</taxon>
        <taxon>Rhabditina</taxon>
        <taxon>Rhabditomorpha</taxon>
        <taxon>Strongyloidea</taxon>
        <taxon>Strongylidae</taxon>
        <taxon>Cylicocyclus</taxon>
    </lineage>
</organism>
<keyword evidence="1 4" id="KW-0479">Metal-binding</keyword>
<evidence type="ECO:0000259" key="7">
    <source>
        <dbReference type="PROSITE" id="PS50103"/>
    </source>
</evidence>
<evidence type="ECO:0000256" key="2">
    <source>
        <dbReference type="ARBA" id="ARBA00022771"/>
    </source>
</evidence>
<dbReference type="CDD" id="cd16539">
    <property type="entry name" value="RING-HC_RNF113A_B"/>
    <property type="match status" value="1"/>
</dbReference>
<feature type="compositionally biased region" description="Basic residues" evidence="5">
    <location>
        <begin position="1"/>
        <end position="10"/>
    </location>
</feature>
<feature type="domain" description="C3H1-type" evidence="7">
    <location>
        <begin position="171"/>
        <end position="199"/>
    </location>
</feature>
<keyword evidence="3 4" id="KW-0862">Zinc</keyword>
<dbReference type="InterPro" id="IPR017907">
    <property type="entry name" value="Znf_RING_CS"/>
</dbReference>
<evidence type="ECO:0000256" key="3">
    <source>
        <dbReference type="ARBA" id="ARBA00022833"/>
    </source>
</evidence>
<evidence type="ECO:0000313" key="9">
    <source>
        <dbReference type="Proteomes" id="UP001176961"/>
    </source>
</evidence>
<feature type="region of interest" description="Disordered" evidence="5">
    <location>
        <begin position="295"/>
        <end position="432"/>
    </location>
</feature>
<dbReference type="SMART" id="SM00356">
    <property type="entry name" value="ZnF_C3H1"/>
    <property type="match status" value="1"/>
</dbReference>
<dbReference type="PANTHER" id="PTHR12930">
    <property type="entry name" value="ZINC FINGER PROTEIN 183"/>
    <property type="match status" value="1"/>
</dbReference>
<dbReference type="Proteomes" id="UP001176961">
    <property type="component" value="Unassembled WGS sequence"/>
</dbReference>
<gene>
    <name evidence="8" type="ORF">CYNAS_LOCUS11663</name>
</gene>
<dbReference type="InterPro" id="IPR001841">
    <property type="entry name" value="Znf_RING"/>
</dbReference>
<dbReference type="Gene3D" id="4.10.1000.10">
    <property type="entry name" value="Zinc finger, CCCH-type"/>
    <property type="match status" value="1"/>
</dbReference>
<feature type="compositionally biased region" description="Basic and acidic residues" evidence="5">
    <location>
        <begin position="384"/>
        <end position="396"/>
    </location>
</feature>
<evidence type="ECO:0000256" key="4">
    <source>
        <dbReference type="PROSITE-ProRule" id="PRU00723"/>
    </source>
</evidence>
<accession>A0AA36GWJ8</accession>
<dbReference type="PROSITE" id="PS50103">
    <property type="entry name" value="ZF_C3H1"/>
    <property type="match status" value="1"/>
</dbReference>
<evidence type="ECO:0000256" key="5">
    <source>
        <dbReference type="SAM" id="MobiDB-lite"/>
    </source>
</evidence>
<dbReference type="Pfam" id="PF13923">
    <property type="entry name" value="zf-C3HC4_2"/>
    <property type="match status" value="1"/>
</dbReference>
<reference evidence="8" key="1">
    <citation type="submission" date="2023-07" db="EMBL/GenBank/DDBJ databases">
        <authorList>
            <consortium name="CYATHOMIX"/>
        </authorList>
    </citation>
    <scope>NUCLEOTIDE SEQUENCE</scope>
    <source>
        <strain evidence="8">N/A</strain>
    </source>
</reference>
<feature type="zinc finger region" description="C3H1-type" evidence="4">
    <location>
        <begin position="171"/>
        <end position="199"/>
    </location>
</feature>
<feature type="compositionally biased region" description="Acidic residues" evidence="5">
    <location>
        <begin position="397"/>
        <end position="426"/>
    </location>
</feature>
<name>A0AA36GWJ8_CYLNA</name>
<feature type="region of interest" description="Disordered" evidence="5">
    <location>
        <begin position="1"/>
        <end position="69"/>
    </location>
</feature>
<feature type="compositionally biased region" description="Acidic residues" evidence="5">
    <location>
        <begin position="366"/>
        <end position="383"/>
    </location>
</feature>
<dbReference type="Pfam" id="PF00642">
    <property type="entry name" value="zf-CCCH"/>
    <property type="match status" value="1"/>
</dbReference>
<dbReference type="PROSITE" id="PS00518">
    <property type="entry name" value="ZF_RING_1"/>
    <property type="match status" value="1"/>
</dbReference>
<sequence>MFRKPAKKRAQIQVRQRGEDDLSGDDDGTDVVKDFKRRKRANPFQQSTLKSKNDANKANSSSDSDEASTVLAEDAFAASGSAEPLGPRDQGATATHNIDTDIEVDAQAQFERVQQQLKEGLVKDGKTLYKGQAMYGAKEAKDTAKGNASSGLNRIGPIRAPQFVRQTVRWDYAPDICKDYKETGFCTFGDSCKFLHDRSDYKHGWEIERDYEAGKLNQIDETNYEINENDDEFPEECYICMKPFTAPVVTRCKHYFCEACALSAFRKSKRCRICNENTGGVFNIAKDLIAKLNGTAKSKKEQQSESDADSSDHEHDKHEHNHGGHACCSNSEVKQEIKTEEEDEHAEEEHGGDEIKQEEIDHFEQGDEEDHDGHDENEEDEHDHEEVQESIEIKMEEIEEDDEHNEDDGIDDEEDVQTDSEDEQNVENEARE</sequence>
<dbReference type="SUPFAM" id="SSF90229">
    <property type="entry name" value="CCCH zinc finger"/>
    <property type="match status" value="1"/>
</dbReference>
<dbReference type="FunFam" id="3.30.40.10:FF:000045">
    <property type="entry name" value="RING finger protein 113A"/>
    <property type="match status" value="1"/>
</dbReference>